<dbReference type="AlphaFoldDB" id="A0A3B3BMG6"/>
<name>A0A3B3BMG6_ORYME</name>
<organism evidence="3 4">
    <name type="scientific">Oryzias melastigma</name>
    <name type="common">Marine medaka</name>
    <dbReference type="NCBI Taxonomy" id="30732"/>
    <lineage>
        <taxon>Eukaryota</taxon>
        <taxon>Metazoa</taxon>
        <taxon>Chordata</taxon>
        <taxon>Craniata</taxon>
        <taxon>Vertebrata</taxon>
        <taxon>Euteleostomi</taxon>
        <taxon>Actinopterygii</taxon>
        <taxon>Neopterygii</taxon>
        <taxon>Teleostei</taxon>
        <taxon>Neoteleostei</taxon>
        <taxon>Acanthomorphata</taxon>
        <taxon>Ovalentaria</taxon>
        <taxon>Atherinomorphae</taxon>
        <taxon>Beloniformes</taxon>
        <taxon>Adrianichthyidae</taxon>
        <taxon>Oryziinae</taxon>
        <taxon>Oryzias</taxon>
    </lineage>
</organism>
<evidence type="ECO:0000256" key="1">
    <source>
        <dbReference type="ARBA" id="ARBA00009024"/>
    </source>
</evidence>
<dbReference type="GeneTree" id="ENSGT00940000163701"/>
<evidence type="ECO:0008006" key="5">
    <source>
        <dbReference type="Google" id="ProtNLM"/>
    </source>
</evidence>
<keyword evidence="2" id="KW-1133">Transmembrane helix</keyword>
<accession>A0A3B3BMG6</accession>
<dbReference type="Pfam" id="PF04749">
    <property type="entry name" value="PLAC8"/>
    <property type="match status" value="1"/>
</dbReference>
<sequence length="161" mass="17992">PRLWICSRSVYAMAARTETEWNTALLDCFEDPRTCCYGFWCGPCLACTVSGRFRELYCLPACDVLALLSQLMGVPLCVLASPIFGITISVPPVAVSMRAAMRNRYGIKGSIAEDVAASCFCWWCAWCQMYRELKHRMKTPPAAMMMPTVPMMPAVPMAPRM</sequence>
<dbReference type="NCBIfam" id="TIGR01571">
    <property type="entry name" value="A_thal_Cys_rich"/>
    <property type="match status" value="1"/>
</dbReference>
<dbReference type="Ensembl" id="ENSOMET00000006189.1">
    <property type="protein sequence ID" value="ENSOMEP00000006213.1"/>
    <property type="gene ID" value="ENSOMEG00000007277.1"/>
</dbReference>
<proteinExistence type="inferred from homology"/>
<reference evidence="3" key="2">
    <citation type="submission" date="2025-09" db="UniProtKB">
        <authorList>
            <consortium name="Ensembl"/>
        </authorList>
    </citation>
    <scope>IDENTIFICATION</scope>
</reference>
<reference evidence="3" key="1">
    <citation type="submission" date="2025-08" db="UniProtKB">
        <authorList>
            <consortium name="Ensembl"/>
        </authorList>
    </citation>
    <scope>IDENTIFICATION</scope>
</reference>
<evidence type="ECO:0000313" key="4">
    <source>
        <dbReference type="Proteomes" id="UP000261560"/>
    </source>
</evidence>
<dbReference type="Proteomes" id="UP000261560">
    <property type="component" value="Unplaced"/>
</dbReference>
<dbReference type="InterPro" id="IPR006461">
    <property type="entry name" value="PLAC_motif_containing"/>
</dbReference>
<evidence type="ECO:0000313" key="3">
    <source>
        <dbReference type="Ensembl" id="ENSOMEP00000006213.1"/>
    </source>
</evidence>
<keyword evidence="2" id="KW-0812">Transmembrane</keyword>
<protein>
    <recommendedName>
        <fullName evidence="5">Plac8 onzin related protein 6</fullName>
    </recommendedName>
</protein>
<keyword evidence="4" id="KW-1185">Reference proteome</keyword>
<evidence type="ECO:0000256" key="2">
    <source>
        <dbReference type="SAM" id="Phobius"/>
    </source>
</evidence>
<comment type="similarity">
    <text evidence="1">Belongs to the cornifelin family.</text>
</comment>
<feature type="transmembrane region" description="Helical" evidence="2">
    <location>
        <begin position="73"/>
        <end position="95"/>
    </location>
</feature>
<dbReference type="PANTHER" id="PTHR15907">
    <property type="entry name" value="DUF614 FAMILY PROTEIN-RELATED"/>
    <property type="match status" value="1"/>
</dbReference>
<keyword evidence="2" id="KW-0472">Membrane</keyword>